<protein>
    <submittedName>
        <fullName evidence="2">Uncharacterized protein</fullName>
    </submittedName>
</protein>
<sequence length="93" mass="9967">MLDTLGNIFGIVVAIAVFCFLIYFAIFVVVRIIASILYFFKWRKMTPAERAYEKRIRGKKSSSGNAFDWWDFGSDAGGSADGGGGDGGGGGGD</sequence>
<comment type="caution">
    <text evidence="2">The sequence shown here is derived from an EMBL/GenBank/DDBJ whole genome shotgun (WGS) entry which is preliminary data.</text>
</comment>
<accession>A0ABT8GSX7</accession>
<feature type="transmembrane region" description="Helical" evidence="1">
    <location>
        <begin position="12"/>
        <end position="40"/>
    </location>
</feature>
<keyword evidence="1" id="KW-1133">Transmembrane helix</keyword>
<keyword evidence="1" id="KW-0472">Membrane</keyword>
<keyword evidence="1" id="KW-0812">Transmembrane</keyword>
<evidence type="ECO:0000313" key="2">
    <source>
        <dbReference type="EMBL" id="MDN4494498.1"/>
    </source>
</evidence>
<evidence type="ECO:0000313" key="3">
    <source>
        <dbReference type="Proteomes" id="UP001172743"/>
    </source>
</evidence>
<dbReference type="EMBL" id="JAUHTQ010000010">
    <property type="protein sequence ID" value="MDN4494498.1"/>
    <property type="molecule type" value="Genomic_DNA"/>
</dbReference>
<organism evidence="2 3">
    <name type="scientific">Ureibacillus aquaedulcis</name>
    <dbReference type="NCBI Taxonomy" id="3058421"/>
    <lineage>
        <taxon>Bacteria</taxon>
        <taxon>Bacillati</taxon>
        <taxon>Bacillota</taxon>
        <taxon>Bacilli</taxon>
        <taxon>Bacillales</taxon>
        <taxon>Caryophanaceae</taxon>
        <taxon>Ureibacillus</taxon>
    </lineage>
</organism>
<proteinExistence type="predicted"/>
<dbReference type="Proteomes" id="UP001172743">
    <property type="component" value="Unassembled WGS sequence"/>
</dbReference>
<name>A0ABT8GSX7_9BACL</name>
<reference evidence="2" key="1">
    <citation type="submission" date="2023-07" db="EMBL/GenBank/DDBJ databases">
        <title>Ureibacillus sp. isolated from freshwater well.</title>
        <authorList>
            <person name="Kirdat K."/>
            <person name="Bhatt A."/>
            <person name="Teware R."/>
            <person name="Bhavsar Y."/>
            <person name="Yadav A."/>
        </authorList>
    </citation>
    <scope>NUCLEOTIDE SEQUENCE</scope>
    <source>
        <strain evidence="2">BA0131</strain>
    </source>
</reference>
<gene>
    <name evidence="2" type="ORF">QYB95_13175</name>
</gene>
<keyword evidence="3" id="KW-1185">Reference proteome</keyword>
<evidence type="ECO:0000256" key="1">
    <source>
        <dbReference type="SAM" id="Phobius"/>
    </source>
</evidence>
<dbReference type="RefSeq" id="WP_301138799.1">
    <property type="nucleotide sequence ID" value="NZ_JAUHTQ010000010.1"/>
</dbReference>